<dbReference type="Pfam" id="PF25559">
    <property type="entry name" value="DUF7931"/>
    <property type="match status" value="1"/>
</dbReference>
<accession>A0A1I6H2C1</accession>
<evidence type="ECO:0000313" key="2">
    <source>
        <dbReference type="EMBL" id="SFR48552.1"/>
    </source>
</evidence>
<dbReference type="STRING" id="650891.SAMN05216203_0771"/>
<dbReference type="InterPro" id="IPR016181">
    <property type="entry name" value="Acyl_CoA_acyltransferase"/>
</dbReference>
<name>A0A1I6H2C1_9GAMM</name>
<keyword evidence="2" id="KW-0012">Acyltransferase</keyword>
<feature type="domain" description="N-acetyltransferase" evidence="1">
    <location>
        <begin position="3"/>
        <end position="144"/>
    </location>
</feature>
<dbReference type="Pfam" id="PF13673">
    <property type="entry name" value="Acetyltransf_10"/>
    <property type="match status" value="1"/>
</dbReference>
<dbReference type="GO" id="GO:0004343">
    <property type="term" value="F:glucosamine 6-phosphate N-acetyltransferase activity"/>
    <property type="evidence" value="ECO:0007669"/>
    <property type="project" value="TreeGrafter"/>
</dbReference>
<dbReference type="EMBL" id="FOYW01000001">
    <property type="protein sequence ID" value="SFR48552.1"/>
    <property type="molecule type" value="Genomic_DNA"/>
</dbReference>
<dbReference type="PANTHER" id="PTHR13355:SF11">
    <property type="entry name" value="GLUCOSAMINE 6-PHOSPHATE N-ACETYLTRANSFERASE"/>
    <property type="match status" value="1"/>
</dbReference>
<reference evidence="2 3" key="1">
    <citation type="submission" date="2016-10" db="EMBL/GenBank/DDBJ databases">
        <authorList>
            <person name="de Groot N.N."/>
        </authorList>
    </citation>
    <scope>NUCLEOTIDE SEQUENCE [LARGE SCALE GENOMIC DNA]</scope>
    <source>
        <strain evidence="2 3">CGMCC 1.9167</strain>
    </source>
</reference>
<dbReference type="AlphaFoldDB" id="A0A1I6H2C1"/>
<gene>
    <name evidence="2" type="ORF">SAMN05216203_0771</name>
</gene>
<dbReference type="InterPro" id="IPR057691">
    <property type="entry name" value="DUF7931"/>
</dbReference>
<keyword evidence="2" id="KW-0808">Transferase</keyword>
<dbReference type="RefSeq" id="WP_092009029.1">
    <property type="nucleotide sequence ID" value="NZ_FOYW01000001.1"/>
</dbReference>
<proteinExistence type="predicted"/>
<dbReference type="InterPro" id="IPR039143">
    <property type="entry name" value="GNPNAT1-like"/>
</dbReference>
<evidence type="ECO:0000313" key="3">
    <source>
        <dbReference type="Proteomes" id="UP000198644"/>
    </source>
</evidence>
<dbReference type="PROSITE" id="PS51186">
    <property type="entry name" value="GNAT"/>
    <property type="match status" value="1"/>
</dbReference>
<dbReference type="OrthoDB" id="9796171at2"/>
<dbReference type="SUPFAM" id="SSF55729">
    <property type="entry name" value="Acyl-CoA N-acyltransferases (Nat)"/>
    <property type="match status" value="1"/>
</dbReference>
<keyword evidence="3" id="KW-1185">Reference proteome</keyword>
<dbReference type="InterPro" id="IPR000182">
    <property type="entry name" value="GNAT_dom"/>
</dbReference>
<dbReference type="Gene3D" id="3.40.630.30">
    <property type="match status" value="1"/>
</dbReference>
<dbReference type="CDD" id="cd04301">
    <property type="entry name" value="NAT_SF"/>
    <property type="match status" value="1"/>
</dbReference>
<evidence type="ECO:0000259" key="1">
    <source>
        <dbReference type="PROSITE" id="PS51186"/>
    </source>
</evidence>
<sequence length="324" mass="37492">MTLRFRKYSWQLAPKVIKDIRQAVFIDEQRVPPELEWDDTDEIADHFVAVTSDNTPVATARLFRTLDETGHIGRMAVLPEHRGQGIGEAMLRHLMAEAEGEVEDLHLSAQEHAVPFYQRSGFHVCSGPYDDAGIPHFAMRCLAPELVNNSFSAERPRRRPMILGADDQSWLIDRDHQVSPLMDSLIGQARQRLWLYDRLLDHEIYDRERFRDLLSALARHHRNSEVRLLIHDDGPLVKRRHQVVELLRRLPSSITLRLVNDDYPAEGHPFLLVDREGVLVRHRFDRPDGFAGFADSGRVKLLADTFQRMWDTARPSLELRELPL</sequence>
<protein>
    <submittedName>
        <fullName evidence="2">Predicted N-acyltransferase, GNAT family</fullName>
    </submittedName>
</protein>
<dbReference type="PANTHER" id="PTHR13355">
    <property type="entry name" value="GLUCOSAMINE 6-PHOSPHATE N-ACETYLTRANSFERASE"/>
    <property type="match status" value="1"/>
</dbReference>
<dbReference type="Proteomes" id="UP000198644">
    <property type="component" value="Unassembled WGS sequence"/>
</dbReference>
<organism evidence="2 3">
    <name type="scientific">Marinobacter daqiaonensis</name>
    <dbReference type="NCBI Taxonomy" id="650891"/>
    <lineage>
        <taxon>Bacteria</taxon>
        <taxon>Pseudomonadati</taxon>
        <taxon>Pseudomonadota</taxon>
        <taxon>Gammaproteobacteria</taxon>
        <taxon>Pseudomonadales</taxon>
        <taxon>Marinobacteraceae</taxon>
        <taxon>Marinobacter</taxon>
    </lineage>
</organism>